<dbReference type="CDD" id="cd06261">
    <property type="entry name" value="TM_PBP2"/>
    <property type="match status" value="1"/>
</dbReference>
<dbReference type="PANTHER" id="PTHR43386:SF1">
    <property type="entry name" value="D,D-DIPEPTIDE TRANSPORT SYSTEM PERMEASE PROTEIN DDPC-RELATED"/>
    <property type="match status" value="1"/>
</dbReference>
<dbReference type="PROSITE" id="PS50928">
    <property type="entry name" value="ABC_TM1"/>
    <property type="match status" value="1"/>
</dbReference>
<feature type="transmembrane region" description="Helical" evidence="7">
    <location>
        <begin position="82"/>
        <end position="103"/>
    </location>
</feature>
<evidence type="ECO:0000256" key="1">
    <source>
        <dbReference type="ARBA" id="ARBA00004651"/>
    </source>
</evidence>
<reference evidence="9 10" key="1">
    <citation type="submission" date="2013-07" db="EMBL/GenBank/DDBJ databases">
        <authorList>
            <person name="Weinstock G."/>
            <person name="Sodergren E."/>
            <person name="Wylie T."/>
            <person name="Fulton L."/>
            <person name="Fulton R."/>
            <person name="Fronick C."/>
            <person name="O'Laughlin M."/>
            <person name="Godfrey J."/>
            <person name="Miner T."/>
            <person name="Herter B."/>
            <person name="Appelbaum E."/>
            <person name="Cordes M."/>
            <person name="Lek S."/>
            <person name="Wollam A."/>
            <person name="Pepin K.H."/>
            <person name="Palsikar V.B."/>
            <person name="Mitreva M."/>
            <person name="Wilson R.K."/>
        </authorList>
    </citation>
    <scope>NUCLEOTIDE SEQUENCE [LARGE SCALE GENOMIC DNA]</scope>
    <source>
        <strain evidence="9 10">ATCC 14940</strain>
    </source>
</reference>
<dbReference type="Pfam" id="PF12911">
    <property type="entry name" value="OppC_N"/>
    <property type="match status" value="1"/>
</dbReference>
<feature type="transmembrane region" description="Helical" evidence="7">
    <location>
        <begin position="244"/>
        <end position="269"/>
    </location>
</feature>
<feature type="transmembrane region" description="Helical" evidence="7">
    <location>
        <begin position="143"/>
        <end position="162"/>
    </location>
</feature>
<dbReference type="InterPro" id="IPR000515">
    <property type="entry name" value="MetI-like"/>
</dbReference>
<dbReference type="PANTHER" id="PTHR43386">
    <property type="entry name" value="OLIGOPEPTIDE TRANSPORT SYSTEM PERMEASE PROTEIN APPC"/>
    <property type="match status" value="1"/>
</dbReference>
<proteinExistence type="inferred from homology"/>
<evidence type="ECO:0000256" key="7">
    <source>
        <dbReference type="RuleBase" id="RU363032"/>
    </source>
</evidence>
<name>A0ABC9TS84_CLOSY</name>
<protein>
    <submittedName>
        <fullName evidence="9">Oligopeptide ABC transporter, permease protein AppC</fullName>
    </submittedName>
</protein>
<dbReference type="AlphaFoldDB" id="A0ABC9TS84"/>
<dbReference type="InterPro" id="IPR025966">
    <property type="entry name" value="OppC_N"/>
</dbReference>
<feature type="transmembrane region" description="Helical" evidence="7">
    <location>
        <begin position="115"/>
        <end position="137"/>
    </location>
</feature>
<evidence type="ECO:0000256" key="5">
    <source>
        <dbReference type="ARBA" id="ARBA00022989"/>
    </source>
</evidence>
<dbReference type="SUPFAM" id="SSF161098">
    <property type="entry name" value="MetI-like"/>
    <property type="match status" value="1"/>
</dbReference>
<evidence type="ECO:0000313" key="9">
    <source>
        <dbReference type="EMBL" id="ERI74203.1"/>
    </source>
</evidence>
<comment type="caution">
    <text evidence="9">The sequence shown here is derived from an EMBL/GenBank/DDBJ whole genome shotgun (WGS) entry which is preliminary data.</text>
</comment>
<accession>A0ABC9TS84</accession>
<evidence type="ECO:0000256" key="3">
    <source>
        <dbReference type="ARBA" id="ARBA00022475"/>
    </source>
</evidence>
<comment type="similarity">
    <text evidence="7">Belongs to the binding-protein-dependent transport system permease family.</text>
</comment>
<evidence type="ECO:0000313" key="10">
    <source>
        <dbReference type="Proteomes" id="UP000016491"/>
    </source>
</evidence>
<evidence type="ECO:0000256" key="6">
    <source>
        <dbReference type="ARBA" id="ARBA00023136"/>
    </source>
</evidence>
<organism evidence="9 10">
    <name type="scientific">[Clostridium] symbiosum ATCC 14940</name>
    <dbReference type="NCBI Taxonomy" id="411472"/>
    <lineage>
        <taxon>Bacteria</taxon>
        <taxon>Bacillati</taxon>
        <taxon>Bacillota</taxon>
        <taxon>Clostridia</taxon>
        <taxon>Lachnospirales</taxon>
        <taxon>Lachnospiraceae</taxon>
        <taxon>Otoolea</taxon>
    </lineage>
</organism>
<keyword evidence="3" id="KW-1003">Cell membrane</keyword>
<dbReference type="Gene3D" id="1.10.3720.10">
    <property type="entry name" value="MetI-like"/>
    <property type="match status" value="1"/>
</dbReference>
<feature type="transmembrane region" description="Helical" evidence="7">
    <location>
        <begin position="20"/>
        <end position="45"/>
    </location>
</feature>
<gene>
    <name evidence="9" type="ORF">CLOSYM_04223</name>
</gene>
<dbReference type="InterPro" id="IPR050366">
    <property type="entry name" value="BP-dependent_transpt_permease"/>
</dbReference>
<keyword evidence="4 7" id="KW-0812">Transmembrane</keyword>
<dbReference type="InterPro" id="IPR035906">
    <property type="entry name" value="MetI-like_sf"/>
</dbReference>
<sequence length="281" mass="30416">MRNRQEDKAMIKFLKKNKGIAAGLFILTIIVCLAVFADFLTPYAFDTITLSDKLQPPSAAHIMGTDNFGRDIWTRVIYGARISLTVSLAAVALGLVLGCLLGLMGGYFKGPFDFALGRVMDIFMSFPSILLSLLIGIALGPSILNMCLSLGIPLIPAFYRVTRGAALNVGERTYVMAARSMGTKSSKILFRHILPNTLPQIFVILSFSVGGSIMAESSLGYLGFGIPKPTPSWGLVISEGKSYIFNAPWIAGFSGLMIALTIFAFNLLGDGIRDYLDPKLK</sequence>
<keyword evidence="6 7" id="KW-0472">Membrane</keyword>
<evidence type="ECO:0000256" key="4">
    <source>
        <dbReference type="ARBA" id="ARBA00022692"/>
    </source>
</evidence>
<keyword evidence="2 7" id="KW-0813">Transport</keyword>
<dbReference type="GO" id="GO:0005886">
    <property type="term" value="C:plasma membrane"/>
    <property type="evidence" value="ECO:0007669"/>
    <property type="project" value="UniProtKB-SubCell"/>
</dbReference>
<comment type="subcellular location">
    <subcellularLocation>
        <location evidence="1 7">Cell membrane</location>
        <topology evidence="1 7">Multi-pass membrane protein</topology>
    </subcellularLocation>
</comment>
<keyword evidence="5 7" id="KW-1133">Transmembrane helix</keyword>
<evidence type="ECO:0000259" key="8">
    <source>
        <dbReference type="PROSITE" id="PS50928"/>
    </source>
</evidence>
<evidence type="ECO:0000256" key="2">
    <source>
        <dbReference type="ARBA" id="ARBA00022448"/>
    </source>
</evidence>
<dbReference type="EMBL" id="AWSU01000341">
    <property type="protein sequence ID" value="ERI74203.1"/>
    <property type="molecule type" value="Genomic_DNA"/>
</dbReference>
<dbReference type="Pfam" id="PF00528">
    <property type="entry name" value="BPD_transp_1"/>
    <property type="match status" value="1"/>
</dbReference>
<dbReference type="Proteomes" id="UP000016491">
    <property type="component" value="Unassembled WGS sequence"/>
</dbReference>
<feature type="domain" description="ABC transmembrane type-1" evidence="8">
    <location>
        <begin position="80"/>
        <end position="269"/>
    </location>
</feature>